<keyword evidence="3" id="KW-1185">Reference proteome</keyword>
<accession>A0A972P1H0</accession>
<comment type="caution">
    <text evidence="2">The sequence shown here is derived from an EMBL/GenBank/DDBJ whole genome shotgun (WGS) entry which is preliminary data.</text>
</comment>
<dbReference type="AlphaFoldDB" id="A0A972P1H0"/>
<name>A0A972P1H0_9BURK</name>
<dbReference type="Proteomes" id="UP000655523">
    <property type="component" value="Unassembled WGS sequence"/>
</dbReference>
<dbReference type="EMBL" id="WOEZ01000266">
    <property type="protein sequence ID" value="NPT61400.1"/>
    <property type="molecule type" value="Genomic_DNA"/>
</dbReference>
<evidence type="ECO:0000313" key="3">
    <source>
        <dbReference type="Proteomes" id="UP000655523"/>
    </source>
</evidence>
<feature type="compositionally biased region" description="Basic and acidic residues" evidence="1">
    <location>
        <begin position="1"/>
        <end position="16"/>
    </location>
</feature>
<protein>
    <submittedName>
        <fullName evidence="2">Uncharacterized protein</fullName>
    </submittedName>
</protein>
<sequence>MEISPETRADVPRESDTTPISLVGFHQDGSRKETFDGVPLTVVAGAMPKLVCQTGLVEDM</sequence>
<reference evidence="2 3" key="1">
    <citation type="submission" date="2019-11" db="EMBL/GenBank/DDBJ databases">
        <title>Metabolism of dissolved organic matter in forest soils.</title>
        <authorList>
            <person name="Cyle K.T."/>
            <person name="Wilhelm R.C."/>
            <person name="Martinez C.E."/>
        </authorList>
    </citation>
    <scope>NUCLEOTIDE SEQUENCE [LARGE SCALE GENOMIC DNA]</scope>
    <source>
        <strain evidence="2 3">5N</strain>
    </source>
</reference>
<evidence type="ECO:0000256" key="1">
    <source>
        <dbReference type="SAM" id="MobiDB-lite"/>
    </source>
</evidence>
<evidence type="ECO:0000313" key="2">
    <source>
        <dbReference type="EMBL" id="NPT61400.1"/>
    </source>
</evidence>
<proteinExistence type="predicted"/>
<feature type="region of interest" description="Disordered" evidence="1">
    <location>
        <begin position="1"/>
        <end position="24"/>
    </location>
</feature>
<dbReference type="RefSeq" id="WP_172177035.1">
    <property type="nucleotide sequence ID" value="NZ_WOEZ01000266.1"/>
</dbReference>
<gene>
    <name evidence="2" type="ORF">GNZ13_44430</name>
</gene>
<organism evidence="2 3">
    <name type="scientific">Paraburkholderia elongata</name>
    <dbReference type="NCBI Taxonomy" id="2675747"/>
    <lineage>
        <taxon>Bacteria</taxon>
        <taxon>Pseudomonadati</taxon>
        <taxon>Pseudomonadota</taxon>
        <taxon>Betaproteobacteria</taxon>
        <taxon>Burkholderiales</taxon>
        <taxon>Burkholderiaceae</taxon>
        <taxon>Paraburkholderia</taxon>
    </lineage>
</organism>